<reference evidence="2 3" key="1">
    <citation type="submission" date="2024-09" db="EMBL/GenBank/DDBJ databases">
        <authorList>
            <person name="Sun Q."/>
            <person name="Mori K."/>
        </authorList>
    </citation>
    <scope>NUCLEOTIDE SEQUENCE [LARGE SCALE GENOMIC DNA]</scope>
    <source>
        <strain evidence="2 3">CGMCC 1.15906</strain>
    </source>
</reference>
<organism evidence="2 3">
    <name type="scientific">Kribbella deserti</name>
    <dbReference type="NCBI Taxonomy" id="1926257"/>
    <lineage>
        <taxon>Bacteria</taxon>
        <taxon>Bacillati</taxon>
        <taxon>Actinomycetota</taxon>
        <taxon>Actinomycetes</taxon>
        <taxon>Propionibacteriales</taxon>
        <taxon>Kribbellaceae</taxon>
        <taxon>Kribbella</taxon>
    </lineage>
</organism>
<dbReference type="Gene3D" id="3.40.430.10">
    <property type="entry name" value="Dihydrofolate Reductase, subunit A"/>
    <property type="match status" value="1"/>
</dbReference>
<dbReference type="SUPFAM" id="SSF53597">
    <property type="entry name" value="Dihydrofolate reductase-like"/>
    <property type="match status" value="1"/>
</dbReference>
<dbReference type="Pfam" id="PF01872">
    <property type="entry name" value="RibD_C"/>
    <property type="match status" value="1"/>
</dbReference>
<proteinExistence type="predicted"/>
<gene>
    <name evidence="2" type="ORF">ACFFGN_27600</name>
</gene>
<comment type="caution">
    <text evidence="2">The sequence shown here is derived from an EMBL/GenBank/DDBJ whole genome shotgun (WGS) entry which is preliminary data.</text>
</comment>
<dbReference type="Proteomes" id="UP001589890">
    <property type="component" value="Unassembled WGS sequence"/>
</dbReference>
<evidence type="ECO:0000313" key="3">
    <source>
        <dbReference type="Proteomes" id="UP001589890"/>
    </source>
</evidence>
<name>A0ABV6QT98_9ACTN</name>
<accession>A0ABV6QT98</accession>
<protein>
    <submittedName>
        <fullName evidence="2">Dihydrofolate reductase family protein</fullName>
    </submittedName>
</protein>
<dbReference type="RefSeq" id="WP_380053107.1">
    <property type="nucleotide sequence ID" value="NZ_JBHLTC010000036.1"/>
</dbReference>
<sequence length="197" mass="21000">MSKVIADMSMSLDGFVARPDDSIEPVAGWFFGGDVEVPTATPGFSFQAPAPSADMLRDALSGVGALLTGRRNFDLAKGWGGQHPMGVPVVVLTHEPPSEWRDNKNFVFVTDGIKSAVAQAKAIAGDKIVGVATPDMVRQCLEARLLDAVHINLVPVVLGQGVPYFANLAETPITLETPEVIESQGVTHLTYQVTYPN</sequence>
<feature type="domain" description="Bacterial bifunctional deaminase-reductase C-terminal" evidence="1">
    <location>
        <begin position="3"/>
        <end position="167"/>
    </location>
</feature>
<evidence type="ECO:0000313" key="2">
    <source>
        <dbReference type="EMBL" id="MFC0627870.1"/>
    </source>
</evidence>
<dbReference type="EMBL" id="JBHLTC010000036">
    <property type="protein sequence ID" value="MFC0627870.1"/>
    <property type="molecule type" value="Genomic_DNA"/>
</dbReference>
<dbReference type="InterPro" id="IPR002734">
    <property type="entry name" value="RibDG_C"/>
</dbReference>
<keyword evidence="3" id="KW-1185">Reference proteome</keyword>
<evidence type="ECO:0000259" key="1">
    <source>
        <dbReference type="Pfam" id="PF01872"/>
    </source>
</evidence>
<dbReference type="InterPro" id="IPR024072">
    <property type="entry name" value="DHFR-like_dom_sf"/>
</dbReference>